<dbReference type="OrthoDB" id="7214362at2759"/>
<dbReference type="InParanoid" id="A0A5N4ADP2"/>
<dbReference type="AlphaFoldDB" id="A0A5N4ADP2"/>
<keyword evidence="3" id="KW-1185">Reference proteome</keyword>
<dbReference type="Pfam" id="PF07165">
    <property type="entry name" value="DUF1397"/>
    <property type="match status" value="1"/>
</dbReference>
<organism evidence="2 3">
    <name type="scientific">Photinus pyralis</name>
    <name type="common">Common eastern firefly</name>
    <name type="synonym">Lampyris pyralis</name>
    <dbReference type="NCBI Taxonomy" id="7054"/>
    <lineage>
        <taxon>Eukaryota</taxon>
        <taxon>Metazoa</taxon>
        <taxon>Ecdysozoa</taxon>
        <taxon>Arthropoda</taxon>
        <taxon>Hexapoda</taxon>
        <taxon>Insecta</taxon>
        <taxon>Pterygota</taxon>
        <taxon>Neoptera</taxon>
        <taxon>Endopterygota</taxon>
        <taxon>Coleoptera</taxon>
        <taxon>Polyphaga</taxon>
        <taxon>Elateriformia</taxon>
        <taxon>Elateroidea</taxon>
        <taxon>Lampyridae</taxon>
        <taxon>Lampyrinae</taxon>
        <taxon>Photinus</taxon>
    </lineage>
</organism>
<keyword evidence="1" id="KW-0732">Signal</keyword>
<dbReference type="PANTHER" id="PTHR20997:SF2">
    <property type="entry name" value="EG:BACR42I17.2 PROTEIN-RELATED"/>
    <property type="match status" value="1"/>
</dbReference>
<accession>A0A5N4ADP2</accession>
<reference evidence="2 3" key="1">
    <citation type="journal article" date="2018" name="Elife">
        <title>Firefly genomes illuminate parallel origins of bioluminescence in beetles.</title>
        <authorList>
            <person name="Fallon T.R."/>
            <person name="Lower S.E."/>
            <person name="Chang C.H."/>
            <person name="Bessho-Uehara M."/>
            <person name="Martin G.J."/>
            <person name="Bewick A.J."/>
            <person name="Behringer M."/>
            <person name="Debat H.J."/>
            <person name="Wong I."/>
            <person name="Day J.C."/>
            <person name="Suvorov A."/>
            <person name="Silva C.J."/>
            <person name="Stanger-Hall K.F."/>
            <person name="Hall D.W."/>
            <person name="Schmitz R.J."/>
            <person name="Nelson D.R."/>
            <person name="Lewis S.M."/>
            <person name="Shigenobu S."/>
            <person name="Bybee S.M."/>
            <person name="Larracuente A.M."/>
            <person name="Oba Y."/>
            <person name="Weng J.K."/>
        </authorList>
    </citation>
    <scope>NUCLEOTIDE SEQUENCE [LARGE SCALE GENOMIC DNA]</scope>
    <source>
        <strain evidence="2">1611_PpyrPB1</strain>
        <tissue evidence="2">Whole body</tissue>
    </source>
</reference>
<dbReference type="PANTHER" id="PTHR20997">
    <property type="entry name" value="EG:BACR42I17.2 PROTEIN-RELATED"/>
    <property type="match status" value="1"/>
</dbReference>
<gene>
    <name evidence="2" type="ORF">PPYR_12273</name>
</gene>
<protein>
    <recommendedName>
        <fullName evidence="4">DUF19 domain-containing protein</fullName>
    </recommendedName>
</protein>
<evidence type="ECO:0000313" key="2">
    <source>
        <dbReference type="EMBL" id="KAB0795434.1"/>
    </source>
</evidence>
<dbReference type="InterPro" id="IPR009832">
    <property type="entry name" value="DUF1397"/>
</dbReference>
<dbReference type="EMBL" id="VVIM01000008">
    <property type="protein sequence ID" value="KAB0795434.1"/>
    <property type="molecule type" value="Genomic_DNA"/>
</dbReference>
<evidence type="ECO:0008006" key="4">
    <source>
        <dbReference type="Google" id="ProtNLM"/>
    </source>
</evidence>
<evidence type="ECO:0000256" key="1">
    <source>
        <dbReference type="SAM" id="SignalP"/>
    </source>
</evidence>
<sequence>MKIIFGLLLLVALAWGQNGIQNFFEAIKVIVETLGKVVQALVSILENIQKWIKDSCDKNGGPGAYENLKKVWSEVIDFYDSHFKGFNQDVKEAKKTGNLSAVIKNYCRLSVPLIQSVQKLSDGAMKCSEIGFRQKLQHFRNMAEKAINYACENDGVRIISFVAEDGIDCVMGDIVSLLKCGGDISFGAFDLPSTIKSFEFNQELCKNYKRIQECMVQTLGKCNKNEPAKLINDFLNEIYKSSPCHSFNDARMLFQVLGALEDGLACLNEKSEELEKCGNDAFPKSTEKLEYDEVKQFQSCVVKTTSTCKQDMPSEIIDTLIDYIYSLST</sequence>
<evidence type="ECO:0000313" key="3">
    <source>
        <dbReference type="Proteomes" id="UP000327044"/>
    </source>
</evidence>
<feature type="signal peptide" evidence="1">
    <location>
        <begin position="1"/>
        <end position="16"/>
    </location>
</feature>
<name>A0A5N4ADP2_PHOPY</name>
<feature type="chain" id="PRO_5024437071" description="DUF19 domain-containing protein" evidence="1">
    <location>
        <begin position="17"/>
        <end position="329"/>
    </location>
</feature>
<dbReference type="Proteomes" id="UP000327044">
    <property type="component" value="Unassembled WGS sequence"/>
</dbReference>
<proteinExistence type="predicted"/>
<comment type="caution">
    <text evidence="2">The sequence shown here is derived from an EMBL/GenBank/DDBJ whole genome shotgun (WGS) entry which is preliminary data.</text>
</comment>